<evidence type="ECO:0000313" key="3">
    <source>
        <dbReference type="Proteomes" id="UP000555546"/>
    </source>
</evidence>
<dbReference type="Proteomes" id="UP000555546">
    <property type="component" value="Unassembled WGS sequence"/>
</dbReference>
<dbReference type="EMBL" id="JACIJG010000001">
    <property type="protein sequence ID" value="MBB5700452.1"/>
    <property type="molecule type" value="Genomic_DNA"/>
</dbReference>
<feature type="chain" id="PRO_5031033975" evidence="1">
    <location>
        <begin position="21"/>
        <end position="111"/>
    </location>
</feature>
<comment type="caution">
    <text evidence="2">The sequence shown here is derived from an EMBL/GenBank/DDBJ whole genome shotgun (WGS) entry which is preliminary data.</text>
</comment>
<dbReference type="AlphaFoldDB" id="A0A7W9EJP5"/>
<gene>
    <name evidence="2" type="ORF">FHS76_000290</name>
</gene>
<keyword evidence="1" id="KW-0732">Signal</keyword>
<name>A0A7W9EJP5_9HYPH</name>
<keyword evidence="3" id="KW-1185">Reference proteome</keyword>
<accession>A0A7W9EJP5</accession>
<reference evidence="2 3" key="1">
    <citation type="submission" date="2020-08" db="EMBL/GenBank/DDBJ databases">
        <title>Genomic Encyclopedia of Type Strains, Phase IV (KMG-IV): sequencing the most valuable type-strain genomes for metagenomic binning, comparative biology and taxonomic classification.</title>
        <authorList>
            <person name="Goeker M."/>
        </authorList>
    </citation>
    <scope>NUCLEOTIDE SEQUENCE [LARGE SCALE GENOMIC DNA]</scope>
    <source>
        <strain evidence="2 3">DSM 26944</strain>
    </source>
</reference>
<evidence type="ECO:0000256" key="1">
    <source>
        <dbReference type="SAM" id="SignalP"/>
    </source>
</evidence>
<protein>
    <submittedName>
        <fullName evidence="2">Uncharacterized protein</fullName>
    </submittedName>
</protein>
<dbReference type="RefSeq" id="WP_183646981.1">
    <property type="nucleotide sequence ID" value="NZ_JACIJG010000001.1"/>
</dbReference>
<proteinExistence type="predicted"/>
<sequence length="111" mass="11951">MKSIFITAIIAFVSSTSAYADGTICPSKGYVADNLQINYIKQNWGGSDQLRIGVVTSNGHQSEMFSSYYTNTDAGKATLSLVLSAYQSQVPVSLYCDSNNNFGSIIFGIVN</sequence>
<organism evidence="2 3">
    <name type="scientific">Brucella daejeonensis</name>
    <dbReference type="NCBI Taxonomy" id="659015"/>
    <lineage>
        <taxon>Bacteria</taxon>
        <taxon>Pseudomonadati</taxon>
        <taxon>Pseudomonadota</taxon>
        <taxon>Alphaproteobacteria</taxon>
        <taxon>Hyphomicrobiales</taxon>
        <taxon>Brucellaceae</taxon>
        <taxon>Brucella/Ochrobactrum group</taxon>
        <taxon>Brucella</taxon>
    </lineage>
</organism>
<feature type="signal peptide" evidence="1">
    <location>
        <begin position="1"/>
        <end position="20"/>
    </location>
</feature>
<evidence type="ECO:0000313" key="2">
    <source>
        <dbReference type="EMBL" id="MBB5700452.1"/>
    </source>
</evidence>